<dbReference type="RefSeq" id="XP_067067266.1">
    <property type="nucleotide sequence ID" value="XM_067211973.1"/>
</dbReference>
<organism evidence="3 4">
    <name type="scientific">Cryptosporidium andersoni</name>
    <dbReference type="NCBI Taxonomy" id="117008"/>
    <lineage>
        <taxon>Eukaryota</taxon>
        <taxon>Sar</taxon>
        <taxon>Alveolata</taxon>
        <taxon>Apicomplexa</taxon>
        <taxon>Conoidasida</taxon>
        <taxon>Coccidia</taxon>
        <taxon>Eucoccidiorida</taxon>
        <taxon>Eimeriorina</taxon>
        <taxon>Cryptosporidiidae</taxon>
        <taxon>Cryptosporidium</taxon>
    </lineage>
</organism>
<name>A0A1J4MIX7_9CRYT</name>
<sequence>MGLVEIWVFTFVCAFYLLEVLGEEIPIIKSNTPLVHWAGKSKNNNDFSSKRSKSQSLSQVSQSTYVSNSRKLPTRYSTRDTSDKSINSKNQYNALLKDIELSPLLDKSEVTSLSDNSEVLPLLNKSKISPLDESDVSTLLETSQNLSEVTTSIPKYDTSISNIYSRSESQLVDNTVTPFTNEISLSESESNYRIPLPSRSTDIYSVEPELESALAQLERMKEVQETTKKGITEGNLISKPQLESPRYINIKTSPISTSLYEADNSDEILDNDRSSRETSSDIFNPISLSPPEINSMELLASSEESENPNTDDNDKVVEVIRVEEPEKEESQASILEDQISNEPYNGESMNSEYHEQEIVPDSSIDTQNITENSGNIISTEDTEK</sequence>
<evidence type="ECO:0000313" key="3">
    <source>
        <dbReference type="EMBL" id="OII74185.1"/>
    </source>
</evidence>
<gene>
    <name evidence="3" type="ORF">cand_017390</name>
</gene>
<protein>
    <submittedName>
        <fullName evidence="3">Uncharacterized protein</fullName>
    </submittedName>
</protein>
<evidence type="ECO:0000256" key="2">
    <source>
        <dbReference type="SAM" id="SignalP"/>
    </source>
</evidence>
<feature type="region of interest" description="Disordered" evidence="1">
    <location>
        <begin position="46"/>
        <end position="85"/>
    </location>
</feature>
<feature type="compositionally biased region" description="Basic and acidic residues" evidence="1">
    <location>
        <begin position="270"/>
        <end position="279"/>
    </location>
</feature>
<keyword evidence="4" id="KW-1185">Reference proteome</keyword>
<dbReference type="EMBL" id="LRBS01000098">
    <property type="protein sequence ID" value="OII74185.1"/>
    <property type="molecule type" value="Genomic_DNA"/>
</dbReference>
<reference evidence="3 4" key="1">
    <citation type="submission" date="2016-10" db="EMBL/GenBank/DDBJ databases">
        <title>Reductive evolution of mitochondrial metabolism and differential evolution of invasion-related proteins in Cryptosporidium.</title>
        <authorList>
            <person name="Liu S."/>
            <person name="Roellig D.M."/>
            <person name="Guo Y."/>
            <person name="Li N."/>
            <person name="Frace M.A."/>
            <person name="Tang K."/>
            <person name="Zhang L."/>
            <person name="Feng Y."/>
            <person name="Xiao L."/>
        </authorList>
    </citation>
    <scope>NUCLEOTIDE SEQUENCE [LARGE SCALE GENOMIC DNA]</scope>
    <source>
        <strain evidence="3">30847</strain>
    </source>
</reference>
<accession>A0A1J4MIX7</accession>
<evidence type="ECO:0000256" key="1">
    <source>
        <dbReference type="SAM" id="MobiDB-lite"/>
    </source>
</evidence>
<feature type="signal peptide" evidence="2">
    <location>
        <begin position="1"/>
        <end position="22"/>
    </location>
</feature>
<evidence type="ECO:0000313" key="4">
    <source>
        <dbReference type="Proteomes" id="UP000186804"/>
    </source>
</evidence>
<feature type="compositionally biased region" description="Polar residues" evidence="1">
    <location>
        <begin position="363"/>
        <end position="384"/>
    </location>
</feature>
<dbReference type="Proteomes" id="UP000186804">
    <property type="component" value="Unassembled WGS sequence"/>
</dbReference>
<feature type="chain" id="PRO_5012317441" evidence="2">
    <location>
        <begin position="23"/>
        <end position="384"/>
    </location>
</feature>
<feature type="compositionally biased region" description="Basic and acidic residues" evidence="1">
    <location>
        <begin position="312"/>
        <end position="330"/>
    </location>
</feature>
<feature type="compositionally biased region" description="Polar residues" evidence="1">
    <location>
        <begin position="338"/>
        <end position="351"/>
    </location>
</feature>
<comment type="caution">
    <text evidence="3">The sequence shown here is derived from an EMBL/GenBank/DDBJ whole genome shotgun (WGS) entry which is preliminary data.</text>
</comment>
<feature type="compositionally biased region" description="Low complexity" evidence="1">
    <location>
        <begin position="54"/>
        <end position="67"/>
    </location>
</feature>
<keyword evidence="2" id="KW-0732">Signal</keyword>
<dbReference type="GeneID" id="92365924"/>
<dbReference type="VEuPathDB" id="CryptoDB:cand_017390"/>
<dbReference type="AlphaFoldDB" id="A0A1J4MIX7"/>
<feature type="region of interest" description="Disordered" evidence="1">
    <location>
        <begin position="268"/>
        <end position="384"/>
    </location>
</feature>
<proteinExistence type="predicted"/>